<dbReference type="EMBL" id="OY660879">
    <property type="protein sequence ID" value="CAJ1076657.1"/>
    <property type="molecule type" value="Genomic_DNA"/>
</dbReference>
<evidence type="ECO:0000256" key="4">
    <source>
        <dbReference type="SAM" id="Coils"/>
    </source>
</evidence>
<evidence type="ECO:0000256" key="1">
    <source>
        <dbReference type="ARBA" id="ARBA00022801"/>
    </source>
</evidence>
<dbReference type="SUPFAM" id="SSF52151">
    <property type="entry name" value="FabD/lysophospholipase-like"/>
    <property type="match status" value="1"/>
</dbReference>
<dbReference type="PROSITE" id="PS51210">
    <property type="entry name" value="PLA2C"/>
    <property type="match status" value="1"/>
</dbReference>
<gene>
    <name evidence="6" type="ORF">XNOV1_A041806</name>
</gene>
<dbReference type="InterPro" id="IPR002642">
    <property type="entry name" value="LysoPLipase_cat_dom"/>
</dbReference>
<dbReference type="InterPro" id="IPR016035">
    <property type="entry name" value="Acyl_Trfase/lysoPLipase"/>
</dbReference>
<dbReference type="GO" id="GO:0005509">
    <property type="term" value="F:calcium ion binding"/>
    <property type="evidence" value="ECO:0007669"/>
    <property type="project" value="TreeGrafter"/>
</dbReference>
<proteinExistence type="predicted"/>
<keyword evidence="4" id="KW-0175">Coiled coil</keyword>
<organism evidence="6 7">
    <name type="scientific">Xyrichtys novacula</name>
    <name type="common">Pearly razorfish</name>
    <name type="synonym">Hemipteronotus novacula</name>
    <dbReference type="NCBI Taxonomy" id="13765"/>
    <lineage>
        <taxon>Eukaryota</taxon>
        <taxon>Metazoa</taxon>
        <taxon>Chordata</taxon>
        <taxon>Craniata</taxon>
        <taxon>Vertebrata</taxon>
        <taxon>Euteleostomi</taxon>
        <taxon>Actinopterygii</taxon>
        <taxon>Neopterygii</taxon>
        <taxon>Teleostei</taxon>
        <taxon>Neoteleostei</taxon>
        <taxon>Acanthomorphata</taxon>
        <taxon>Eupercaria</taxon>
        <taxon>Labriformes</taxon>
        <taxon>Labridae</taxon>
        <taxon>Xyrichtys</taxon>
    </lineage>
</organism>
<dbReference type="AlphaFoldDB" id="A0AAV1GS03"/>
<dbReference type="Pfam" id="PF01735">
    <property type="entry name" value="PLA2_B"/>
    <property type="match status" value="1"/>
</dbReference>
<evidence type="ECO:0000313" key="6">
    <source>
        <dbReference type="EMBL" id="CAJ1076657.1"/>
    </source>
</evidence>
<dbReference type="GO" id="GO:0047498">
    <property type="term" value="F:calcium-dependent phospholipase A2 activity"/>
    <property type="evidence" value="ECO:0007669"/>
    <property type="project" value="TreeGrafter"/>
</dbReference>
<dbReference type="SMART" id="SM00022">
    <property type="entry name" value="PLAc"/>
    <property type="match status" value="1"/>
</dbReference>
<evidence type="ECO:0000256" key="3">
    <source>
        <dbReference type="PROSITE-ProRule" id="PRU00555"/>
    </source>
</evidence>
<reference evidence="6" key="1">
    <citation type="submission" date="2023-08" db="EMBL/GenBank/DDBJ databases">
        <authorList>
            <person name="Alioto T."/>
            <person name="Alioto T."/>
            <person name="Gomez Garrido J."/>
        </authorList>
    </citation>
    <scope>NUCLEOTIDE SEQUENCE</scope>
</reference>
<feature type="domain" description="PLA2c" evidence="5">
    <location>
        <begin position="38"/>
        <end position="556"/>
    </location>
</feature>
<keyword evidence="2 3" id="KW-0443">Lipid metabolism</keyword>
<name>A0AAV1GS03_XYRNO</name>
<evidence type="ECO:0000259" key="5">
    <source>
        <dbReference type="PROSITE" id="PS51210"/>
    </source>
</evidence>
<dbReference type="GO" id="GO:0046475">
    <property type="term" value="P:glycerophospholipid catabolic process"/>
    <property type="evidence" value="ECO:0007669"/>
    <property type="project" value="TreeGrafter"/>
</dbReference>
<dbReference type="Proteomes" id="UP001178508">
    <property type="component" value="Chromosome 16"/>
</dbReference>
<protein>
    <submittedName>
        <fullName evidence="6">Cytosolic phospholipase A2 gamma-like</fullName>
    </submittedName>
</protein>
<dbReference type="PANTHER" id="PTHR10728:SF39">
    <property type="entry name" value="CYTOSOLIC PHOSPHOLIPASE A2 GAMMA"/>
    <property type="match status" value="1"/>
</dbReference>
<keyword evidence="1 3" id="KW-0378">Hydrolase</keyword>
<dbReference type="GO" id="GO:0005654">
    <property type="term" value="C:nucleoplasm"/>
    <property type="evidence" value="ECO:0007669"/>
    <property type="project" value="TreeGrafter"/>
</dbReference>
<dbReference type="Gene3D" id="3.40.1090.10">
    <property type="entry name" value="Cytosolic phospholipase A2 catalytic domain"/>
    <property type="match status" value="1"/>
</dbReference>
<dbReference type="GO" id="GO:0005829">
    <property type="term" value="C:cytosol"/>
    <property type="evidence" value="ECO:0007669"/>
    <property type="project" value="TreeGrafter"/>
</dbReference>
<evidence type="ECO:0000313" key="7">
    <source>
        <dbReference type="Proteomes" id="UP001178508"/>
    </source>
</evidence>
<keyword evidence="7" id="KW-1185">Reference proteome</keyword>
<dbReference type="GO" id="GO:0005544">
    <property type="term" value="F:calcium-dependent phospholipid binding"/>
    <property type="evidence" value="ECO:0007669"/>
    <property type="project" value="TreeGrafter"/>
</dbReference>
<dbReference type="GO" id="GO:0005635">
    <property type="term" value="C:nuclear envelope"/>
    <property type="evidence" value="ECO:0007669"/>
    <property type="project" value="TreeGrafter"/>
</dbReference>
<sequence>MEGDEAASEVPVYYVQHGCADDDFRTFNHLLAVQGLKSRYRDQRAVHYTHGLCDGEKWYVGERKKIILESLNNLGIECAEDSVPHIALLGSGGGTRAAVSLMGSLYQLEKDGLLNSVLYLGGVSGSTWSMSYLYQDEKWSVKMEEAKSKLMDSDICLTEKMHWLRKRVKDEDFSLTDLWGLLTCSRFMKQMDQRHLSKEAWREATNPYPIYCAIEKHFFRDGPPEGKWFEITPHEAGFTELGLFVKTSHLGSKFESGEVVEKTSEMDMIHLQGILGSALASERKIKETIFDYVKKAVDKAQKFCIGVNNAIYGYFNATRTFFKRLIGADDGVPVIHMECHSLSLDEDESQTEDLWEGYVKKFFVGIKKILFLIMYWEWGTTNNFLYKYQHSNMPDELTSMEDINLMDAGILMNLPYPSFWGEKRDIDLIISLEYSAGDMFETLIEAKKHAEELKKPFPEIDDKVLEEKEWPKDFYVFEGTEKAPTIVYMPLFNRNNSKDADEVEAKMNKFKTFRRPFSREEIKDLLGLAEENIKRNKENIMEEIKKAVTRRENKQK</sequence>
<accession>A0AAV1GS03</accession>
<keyword evidence="3" id="KW-0442">Lipid degradation</keyword>
<feature type="coiled-coil region" evidence="4">
    <location>
        <begin position="519"/>
        <end position="550"/>
    </location>
</feature>
<evidence type="ECO:0000256" key="2">
    <source>
        <dbReference type="ARBA" id="ARBA00023098"/>
    </source>
</evidence>
<dbReference type="PANTHER" id="PTHR10728">
    <property type="entry name" value="CYTOSOLIC PHOSPHOLIPASE A2"/>
    <property type="match status" value="1"/>
</dbReference>